<dbReference type="GeneID" id="16193542"/>
<evidence type="ECO:0000313" key="1">
    <source>
        <dbReference type="EMBL" id="AGM11920.1"/>
    </source>
</evidence>
<name>R4TAH0_9CAUD</name>
<sequence>MTRTYPFNQSEYFLLTDMNPTEFVQEYEAHLRSLKGEGYDREAEIVGVSFDRHGRDEGETIDTSDVEPEDLAVSIGVETKDGRRIMTEIPTPSAWDMTSDLVVVLEYLDLEPEDLHSLGNHGKKLPVTFDGEKYCLDMGRMRDELLDSE</sequence>
<gene>
    <name evidence="1" type="primary">58</name>
    <name evidence="1" type="ORF">DNAM5_58</name>
</gene>
<dbReference type="EMBL" id="KC292029">
    <property type="protein sequence ID" value="AGM11920.1"/>
    <property type="molecule type" value="Genomic_DNA"/>
</dbReference>
<dbReference type="Proteomes" id="UP000202086">
    <property type="component" value="Segment"/>
</dbReference>
<dbReference type="OrthoDB" id="27356at10239"/>
<organism evidence="1 2">
    <name type="scientific">Haloarcula californiae tailed virus 1</name>
    <dbReference type="NCBI Taxonomy" id="1273746"/>
    <lineage>
        <taxon>Viruses</taxon>
        <taxon>Duplodnaviria</taxon>
        <taxon>Heunggongvirae</taxon>
        <taxon>Uroviricota</taxon>
        <taxon>Caudoviricetes</taxon>
        <taxon>Thumleimavirales</taxon>
        <taxon>Druskaviridae</taxon>
        <taxon>Hacavirus</taxon>
        <taxon>Hacavirus italiense</taxon>
        <taxon>Hacavirus HCTV1</taxon>
    </lineage>
</organism>
<keyword evidence="2" id="KW-1185">Reference proteome</keyword>
<dbReference type="RefSeq" id="YP_008059619.1">
    <property type="nucleotide sequence ID" value="NC_021330.1"/>
</dbReference>
<proteinExistence type="predicted"/>
<evidence type="ECO:0000313" key="2">
    <source>
        <dbReference type="Proteomes" id="UP000202086"/>
    </source>
</evidence>
<reference evidence="1 2" key="1">
    <citation type="submission" date="2012-12" db="EMBL/GenBank/DDBJ databases">
        <authorList>
            <person name="Sencilo A."/>
            <person name="Jacobs-Sera D."/>
            <person name="Russell D.A."/>
            <person name="Ko C."/>
            <person name="Atanasova N."/>
            <person name="Osterlund E."/>
            <person name="Oksanen H.M."/>
            <person name="Bamford D.H."/>
            <person name="Hatfull G.F."/>
            <person name="Roine E."/>
            <person name="Hendrix R.W."/>
        </authorList>
    </citation>
    <scope>NUCLEOTIDE SEQUENCE [LARGE SCALE GENOMIC DNA]</scope>
</reference>
<accession>R4TAH0</accession>
<dbReference type="KEGG" id="vg:16193542"/>
<protein>
    <submittedName>
        <fullName evidence="1">Uncharacterized protein</fullName>
    </submittedName>
</protein>